<name>A0ACA9NG52_9GLOM</name>
<proteinExistence type="predicted"/>
<dbReference type="Proteomes" id="UP000789525">
    <property type="component" value="Unassembled WGS sequence"/>
</dbReference>
<evidence type="ECO:0000313" key="1">
    <source>
        <dbReference type="EMBL" id="CAG8652953.1"/>
    </source>
</evidence>
<organism evidence="1 2">
    <name type="scientific">Acaulospora colombiana</name>
    <dbReference type="NCBI Taxonomy" id="27376"/>
    <lineage>
        <taxon>Eukaryota</taxon>
        <taxon>Fungi</taxon>
        <taxon>Fungi incertae sedis</taxon>
        <taxon>Mucoromycota</taxon>
        <taxon>Glomeromycotina</taxon>
        <taxon>Glomeromycetes</taxon>
        <taxon>Diversisporales</taxon>
        <taxon>Acaulosporaceae</taxon>
        <taxon>Acaulospora</taxon>
    </lineage>
</organism>
<keyword evidence="2" id="KW-1185">Reference proteome</keyword>
<dbReference type="EMBL" id="CAJVPT010021093">
    <property type="protein sequence ID" value="CAG8652953.1"/>
    <property type="molecule type" value="Genomic_DNA"/>
</dbReference>
<comment type="caution">
    <text evidence="1">The sequence shown here is derived from an EMBL/GenBank/DDBJ whole genome shotgun (WGS) entry which is preliminary data.</text>
</comment>
<sequence>MRYPEGILTSHRDVVNERQGRGSFRACSPETSFRLYKLYSRSERKPNVLLEYLLATIRCIFESLERLYLPQKTQRGVVVVAGKSLEILQLILDVHEQRNPANAQTWRSLVIVGCACHRSGRRWQQPLVAVNKTRSPTITTTFWRKLAESLENTSSAGFSPYFGTMDTDAPSEPQEVSDLVESADAPPPNIEVTNMETVSETVEADGDADEDWDIEMDLGKTGGAKAVPSPPPNASSASWHASMAAVTTAAGYTGTVTRLGGNSKSDVEESWDDFDLDFLSSEETPKGDSHHTSLLPSMSSTPPRKPHAIPVDEDFEEDFSLPEDLAHLSLRPLKHRSSKSNLDNWGDNTASSTTYSSEASSFGVGTHESPSSSASNSFYTHAGSETDDDEEGLLDGLVLPEGLFDAEKDNRQLHKIIEERKRAAASDVPAVVASPQEDEDFETGLVIDDDVDFNLSKAKHRQSLSAGRISRAVLSMQGVSPSPKSANALLPSRAHSLTGSPELTRSPIMRPKSPLSQSFSDVVRSNAGRREGATSPIRIRSGSSSSQRGGTASLHSSTRRAVSPPPSSFLTTSFSVPLRERKTSAGKLQGSGGELDLQRRAIVRKSSLSSIDVSSVTSGNTVRVTLKRPGSSAEATSPQMERRPTLTSSLSATQVGRYNSPVSNLTEPSTRNATRNTELQSDSATTDDDHD</sequence>
<evidence type="ECO:0000313" key="2">
    <source>
        <dbReference type="Proteomes" id="UP000789525"/>
    </source>
</evidence>
<protein>
    <submittedName>
        <fullName evidence="1">2616_t:CDS:1</fullName>
    </submittedName>
</protein>
<reference evidence="1" key="1">
    <citation type="submission" date="2021-06" db="EMBL/GenBank/DDBJ databases">
        <authorList>
            <person name="Kallberg Y."/>
            <person name="Tangrot J."/>
            <person name="Rosling A."/>
        </authorList>
    </citation>
    <scope>NUCLEOTIDE SEQUENCE</scope>
    <source>
        <strain evidence="1">CL356</strain>
    </source>
</reference>
<accession>A0ACA9NG52</accession>
<gene>
    <name evidence="1" type="ORF">ACOLOM_LOCUS8312</name>
</gene>